<dbReference type="EMBL" id="VLTJ01000029">
    <property type="protein sequence ID" value="TSH92797.1"/>
    <property type="molecule type" value="Genomic_DNA"/>
</dbReference>
<evidence type="ECO:0000256" key="4">
    <source>
        <dbReference type="ARBA" id="ARBA00022840"/>
    </source>
</evidence>
<dbReference type="AlphaFoldDB" id="A0A556AIU4"/>
<dbReference type="CDD" id="cd03257">
    <property type="entry name" value="ABC_NikE_OppD_transporters"/>
    <property type="match status" value="1"/>
</dbReference>
<dbReference type="Proteomes" id="UP000318405">
    <property type="component" value="Unassembled WGS sequence"/>
</dbReference>
<dbReference type="Gene3D" id="3.40.50.300">
    <property type="entry name" value="P-loop containing nucleotide triphosphate hydrolases"/>
    <property type="match status" value="1"/>
</dbReference>
<gene>
    <name evidence="6" type="ORF">FOZ76_15450</name>
</gene>
<dbReference type="InterPro" id="IPR003593">
    <property type="entry name" value="AAA+_ATPase"/>
</dbReference>
<evidence type="ECO:0000259" key="5">
    <source>
        <dbReference type="PROSITE" id="PS50893"/>
    </source>
</evidence>
<dbReference type="FunFam" id="3.40.50.300:FF:000016">
    <property type="entry name" value="Oligopeptide ABC transporter ATP-binding component"/>
    <property type="match status" value="1"/>
</dbReference>
<dbReference type="PANTHER" id="PTHR43776">
    <property type="entry name" value="TRANSPORT ATP-BINDING PROTEIN"/>
    <property type="match status" value="1"/>
</dbReference>
<evidence type="ECO:0000313" key="6">
    <source>
        <dbReference type="EMBL" id="TSH92797.1"/>
    </source>
</evidence>
<evidence type="ECO:0000256" key="1">
    <source>
        <dbReference type="ARBA" id="ARBA00022448"/>
    </source>
</evidence>
<feature type="domain" description="ABC transporter" evidence="5">
    <location>
        <begin position="12"/>
        <end position="256"/>
    </location>
</feature>
<evidence type="ECO:0000256" key="3">
    <source>
        <dbReference type="ARBA" id="ARBA00022741"/>
    </source>
</evidence>
<dbReference type="NCBIfam" id="TIGR01727">
    <property type="entry name" value="oligo_HPY"/>
    <property type="match status" value="1"/>
</dbReference>
<dbReference type="InterPro" id="IPR050319">
    <property type="entry name" value="ABC_transp_ATP-bind"/>
</dbReference>
<keyword evidence="7" id="KW-1185">Reference proteome</keyword>
<dbReference type="RefSeq" id="WP_143949163.1">
    <property type="nucleotide sequence ID" value="NZ_BAABMB010000001.1"/>
</dbReference>
<dbReference type="InterPro" id="IPR017871">
    <property type="entry name" value="ABC_transporter-like_CS"/>
</dbReference>
<sequence>MKQHYPANYPVLQARHLRKQFPVGGGRKLVAIHDMDFDLYPGRTLALVGESGSGKSTVARCLARLIEPTDGEIHIHGKAIRSLNTYDMSQMYRHIQMVFQDPNASLNPRMSIRQVLEEPLKLHLRLSAQELQARVATLITMVGLTEEHLDRYPHELSGGQRQRIGIARAVAVNPDIVLLDEPTASLDVSVRGHVLALLRRLQRELNLAYLFITHDLQVVRHMADEVAVMYLGVIVERGPTGEVFENPTHPYTRALLSAAPVAQWGVKRERIRLKGEISSPIDPADACRLAGRCPIEQPSCVERMPPLVGVRDGHRVACTVMAPSSRADITLKDDHV</sequence>
<keyword evidence="4 6" id="KW-0067">ATP-binding</keyword>
<keyword evidence="3" id="KW-0547">Nucleotide-binding</keyword>
<proteinExistence type="predicted"/>
<keyword evidence="2" id="KW-0472">Membrane</keyword>
<dbReference type="PROSITE" id="PS00211">
    <property type="entry name" value="ABC_TRANSPORTER_1"/>
    <property type="match status" value="1"/>
</dbReference>
<dbReference type="InterPro" id="IPR027417">
    <property type="entry name" value="P-loop_NTPase"/>
</dbReference>
<reference evidence="6 7" key="1">
    <citation type="submission" date="2019-07" db="EMBL/GenBank/DDBJ databases">
        <title>Qingshengfaniella alkalisoli gen. nov., sp. nov., isolated from saline soil.</title>
        <authorList>
            <person name="Xu L."/>
            <person name="Huang X.-X."/>
            <person name="Sun J.-Q."/>
        </authorList>
    </citation>
    <scope>NUCLEOTIDE SEQUENCE [LARGE SCALE GENOMIC DNA]</scope>
    <source>
        <strain evidence="6 7">DSM 27279</strain>
    </source>
</reference>
<dbReference type="SUPFAM" id="SSF52540">
    <property type="entry name" value="P-loop containing nucleoside triphosphate hydrolases"/>
    <property type="match status" value="1"/>
</dbReference>
<dbReference type="PROSITE" id="PS50893">
    <property type="entry name" value="ABC_TRANSPORTER_2"/>
    <property type="match status" value="1"/>
</dbReference>
<keyword evidence="2" id="KW-1003">Cell membrane</keyword>
<evidence type="ECO:0000256" key="2">
    <source>
        <dbReference type="ARBA" id="ARBA00022475"/>
    </source>
</evidence>
<dbReference type="OrthoDB" id="9802772at2"/>
<keyword evidence="1" id="KW-0813">Transport</keyword>
<dbReference type="GO" id="GO:0016887">
    <property type="term" value="F:ATP hydrolysis activity"/>
    <property type="evidence" value="ECO:0007669"/>
    <property type="project" value="InterPro"/>
</dbReference>
<dbReference type="InterPro" id="IPR003439">
    <property type="entry name" value="ABC_transporter-like_ATP-bd"/>
</dbReference>
<protein>
    <submittedName>
        <fullName evidence="6">ATP-binding cassette domain-containing protein</fullName>
    </submittedName>
</protein>
<comment type="caution">
    <text evidence="6">The sequence shown here is derived from an EMBL/GenBank/DDBJ whole genome shotgun (WGS) entry which is preliminary data.</text>
</comment>
<organism evidence="6 7">
    <name type="scientific">Verticiella sediminum</name>
    <dbReference type="NCBI Taxonomy" id="1247510"/>
    <lineage>
        <taxon>Bacteria</taxon>
        <taxon>Pseudomonadati</taxon>
        <taxon>Pseudomonadota</taxon>
        <taxon>Betaproteobacteria</taxon>
        <taxon>Burkholderiales</taxon>
        <taxon>Alcaligenaceae</taxon>
        <taxon>Verticiella</taxon>
    </lineage>
</organism>
<accession>A0A556AIU4</accession>
<dbReference type="GO" id="GO:0005524">
    <property type="term" value="F:ATP binding"/>
    <property type="evidence" value="ECO:0007669"/>
    <property type="project" value="UniProtKB-KW"/>
</dbReference>
<dbReference type="SMART" id="SM00382">
    <property type="entry name" value="AAA"/>
    <property type="match status" value="1"/>
</dbReference>
<dbReference type="GO" id="GO:0015833">
    <property type="term" value="P:peptide transport"/>
    <property type="evidence" value="ECO:0007669"/>
    <property type="project" value="InterPro"/>
</dbReference>
<name>A0A556AIU4_9BURK</name>
<evidence type="ECO:0000313" key="7">
    <source>
        <dbReference type="Proteomes" id="UP000318405"/>
    </source>
</evidence>
<dbReference type="Pfam" id="PF08352">
    <property type="entry name" value="oligo_HPY"/>
    <property type="match status" value="1"/>
</dbReference>
<dbReference type="Pfam" id="PF00005">
    <property type="entry name" value="ABC_tran"/>
    <property type="match status" value="1"/>
</dbReference>
<dbReference type="InterPro" id="IPR013563">
    <property type="entry name" value="Oligopep_ABC_C"/>
</dbReference>
<dbReference type="GO" id="GO:0055085">
    <property type="term" value="P:transmembrane transport"/>
    <property type="evidence" value="ECO:0007669"/>
    <property type="project" value="UniProtKB-ARBA"/>
</dbReference>